<evidence type="ECO:0000256" key="3">
    <source>
        <dbReference type="ARBA" id="ARBA00022448"/>
    </source>
</evidence>
<evidence type="ECO:0000256" key="4">
    <source>
        <dbReference type="ARBA" id="ARBA00022692"/>
    </source>
</evidence>
<keyword evidence="5 8" id="KW-1133">Transmembrane helix</keyword>
<dbReference type="InterPro" id="IPR038377">
    <property type="entry name" value="Na/Glc_symporter_sf"/>
</dbReference>
<dbReference type="PROSITE" id="PS50283">
    <property type="entry name" value="NA_SOLUT_SYMP_3"/>
    <property type="match status" value="1"/>
</dbReference>
<evidence type="ECO:0000256" key="7">
    <source>
        <dbReference type="RuleBase" id="RU362091"/>
    </source>
</evidence>
<dbReference type="Pfam" id="PF00474">
    <property type="entry name" value="SSF"/>
    <property type="match status" value="1"/>
</dbReference>
<dbReference type="PANTHER" id="PTHR48086:SF7">
    <property type="entry name" value="SODIUM-SOLUTE SYMPORTER-RELATED"/>
    <property type="match status" value="1"/>
</dbReference>
<feature type="transmembrane region" description="Helical" evidence="8">
    <location>
        <begin position="115"/>
        <end position="143"/>
    </location>
</feature>
<feature type="transmembrane region" description="Helical" evidence="8">
    <location>
        <begin position="360"/>
        <end position="381"/>
    </location>
</feature>
<evidence type="ECO:0000256" key="1">
    <source>
        <dbReference type="ARBA" id="ARBA00004141"/>
    </source>
</evidence>
<feature type="transmembrane region" description="Helical" evidence="8">
    <location>
        <begin position="393"/>
        <end position="412"/>
    </location>
</feature>
<evidence type="ECO:0000313" key="10">
    <source>
        <dbReference type="Proteomes" id="UP001329151"/>
    </source>
</evidence>
<feature type="transmembrane region" description="Helical" evidence="8">
    <location>
        <begin position="263"/>
        <end position="286"/>
    </location>
</feature>
<feature type="transmembrane region" description="Helical" evidence="8">
    <location>
        <begin position="183"/>
        <end position="202"/>
    </location>
</feature>
<proteinExistence type="inferred from homology"/>
<dbReference type="PANTHER" id="PTHR48086">
    <property type="entry name" value="SODIUM/PROLINE SYMPORTER-RELATED"/>
    <property type="match status" value="1"/>
</dbReference>
<keyword evidence="10" id="KW-1185">Reference proteome</keyword>
<keyword evidence="3" id="KW-0813">Transport</keyword>
<evidence type="ECO:0000256" key="2">
    <source>
        <dbReference type="ARBA" id="ARBA00006434"/>
    </source>
</evidence>
<gene>
    <name evidence="9" type="ORF">RGQ30_23950</name>
</gene>
<evidence type="ECO:0000313" key="9">
    <source>
        <dbReference type="EMBL" id="BET26894.1"/>
    </source>
</evidence>
<dbReference type="AlphaFoldDB" id="A0AA86M8Y7"/>
<feature type="transmembrane region" description="Helical" evidence="8">
    <location>
        <begin position="222"/>
        <end position="242"/>
    </location>
</feature>
<accession>A0AA86M8Y7</accession>
<reference evidence="9 10" key="1">
    <citation type="submission" date="2023-10" db="EMBL/GenBank/DDBJ databases">
        <title>Complete Genome Sequence of Limnobacter thiooxidans CS-K2T, Isolated from freshwater lake sediments in Bavaria, Germany.</title>
        <authorList>
            <person name="Naruki M."/>
            <person name="Watanabe A."/>
            <person name="Warashina T."/>
            <person name="Morita T."/>
            <person name="Arakawa K."/>
        </authorList>
    </citation>
    <scope>NUCLEOTIDE SEQUENCE [LARGE SCALE GENOMIC DNA]</scope>
    <source>
        <strain evidence="9 10">CS-K2</strain>
    </source>
</reference>
<dbReference type="InterPro" id="IPR050277">
    <property type="entry name" value="Sodium:Solute_Symporter"/>
</dbReference>
<organism evidence="9 10">
    <name type="scientific">Limnobacter thiooxidans</name>
    <dbReference type="NCBI Taxonomy" id="131080"/>
    <lineage>
        <taxon>Bacteria</taxon>
        <taxon>Pseudomonadati</taxon>
        <taxon>Pseudomonadota</taxon>
        <taxon>Betaproteobacteria</taxon>
        <taxon>Burkholderiales</taxon>
        <taxon>Burkholderiaceae</taxon>
        <taxon>Limnobacter</taxon>
    </lineage>
</organism>
<feature type="transmembrane region" description="Helical" evidence="8">
    <location>
        <begin position="155"/>
        <end position="176"/>
    </location>
</feature>
<dbReference type="CDD" id="cd11474">
    <property type="entry name" value="SLC5sbd_CHT"/>
    <property type="match status" value="1"/>
</dbReference>
<dbReference type="GO" id="GO:0022857">
    <property type="term" value="F:transmembrane transporter activity"/>
    <property type="evidence" value="ECO:0007669"/>
    <property type="project" value="InterPro"/>
</dbReference>
<dbReference type="GO" id="GO:0005886">
    <property type="term" value="C:plasma membrane"/>
    <property type="evidence" value="ECO:0007669"/>
    <property type="project" value="TreeGrafter"/>
</dbReference>
<keyword evidence="4 8" id="KW-0812">Transmembrane</keyword>
<feature type="transmembrane region" description="Helical" evidence="8">
    <location>
        <begin position="76"/>
        <end position="94"/>
    </location>
</feature>
<dbReference type="KEGG" id="lto:RGQ30_23950"/>
<feature type="transmembrane region" description="Helical" evidence="8">
    <location>
        <begin position="419"/>
        <end position="438"/>
    </location>
</feature>
<evidence type="ECO:0000256" key="6">
    <source>
        <dbReference type="ARBA" id="ARBA00023136"/>
    </source>
</evidence>
<feature type="transmembrane region" description="Helical" evidence="8">
    <location>
        <begin position="444"/>
        <end position="464"/>
    </location>
</feature>
<dbReference type="RefSeq" id="WP_130557977.1">
    <property type="nucleotide sequence ID" value="NZ_AP028947.1"/>
</dbReference>
<protein>
    <submittedName>
        <fullName evidence="9">Sodium:solute symporter family protein</fullName>
    </submittedName>
</protein>
<feature type="transmembrane region" description="Helical" evidence="8">
    <location>
        <begin position="315"/>
        <end position="339"/>
    </location>
</feature>
<dbReference type="InterPro" id="IPR001734">
    <property type="entry name" value="Na/solute_symporter"/>
</dbReference>
<feature type="transmembrane region" description="Helical" evidence="8">
    <location>
        <begin position="37"/>
        <end position="64"/>
    </location>
</feature>
<evidence type="ECO:0000256" key="5">
    <source>
        <dbReference type="ARBA" id="ARBA00022989"/>
    </source>
</evidence>
<feature type="transmembrane region" description="Helical" evidence="8">
    <location>
        <begin position="6"/>
        <end position="25"/>
    </location>
</feature>
<comment type="subcellular location">
    <subcellularLocation>
        <location evidence="1">Membrane</location>
        <topology evidence="1">Multi-pass membrane protein</topology>
    </subcellularLocation>
</comment>
<comment type="similarity">
    <text evidence="2 7">Belongs to the sodium:solute symporter (SSF) (TC 2.A.21) family.</text>
</comment>
<dbReference type="EMBL" id="AP028947">
    <property type="protein sequence ID" value="BET26894.1"/>
    <property type="molecule type" value="Genomic_DNA"/>
</dbReference>
<dbReference type="Gene3D" id="1.20.1730.10">
    <property type="entry name" value="Sodium/glucose cotransporter"/>
    <property type="match status" value="1"/>
</dbReference>
<evidence type="ECO:0000256" key="8">
    <source>
        <dbReference type="SAM" id="Phobius"/>
    </source>
</evidence>
<keyword evidence="6 8" id="KW-0472">Membrane</keyword>
<sequence length="481" mass="52000">MLLASVVAYLLVSVIIGLYVARNVHSAADYAVAGRHLSLPIVTATVFATWFGSETVLGISSTFVEEGLSGIVADPFGASMCLILAGLFIAPKIYRLNLLTLGDYYRVRYNRAVEVFCSACIVVSYLGWVAAQITALGLIFFVLSDGAISREWGMIIGASVVLIYTVFGGMLSVAILDFIQMVVIAAGLIYIMWIVADLAGGVGTVVAHAEAAGKLQFFPEEFSYVMWVPFVGAFLTMAFGSIPQQDIFQRISSAKNEKTAVRGAVLGGSLYFFFAFIPVFLAYGAIMIDPATFIAMVTEDSQMVLPNLVLNHTPVFAQIVFFGALISAIMSTSSATLLAPAVSFSENIVKVAFPKMDDKALLLTMRVSVFVFAIIVVAFSINSDSSIFEMVESAYEITLAAAFVPLVFGLYWKRATSQGAVCSIIVGISSWLIAKNFFPSEIWPPQLLGMVLGLFTMIIASLIPQWIEHRPALRDGVVHPH</sequence>
<dbReference type="Proteomes" id="UP001329151">
    <property type="component" value="Chromosome"/>
</dbReference>
<name>A0AA86M8Y7_9BURK</name>